<evidence type="ECO:0000313" key="9">
    <source>
        <dbReference type="Proteomes" id="UP000030185"/>
    </source>
</evidence>
<keyword evidence="7" id="KW-0813">Transport</keyword>
<dbReference type="Gene3D" id="3.30.420.270">
    <property type="match status" value="1"/>
</dbReference>
<evidence type="ECO:0000256" key="6">
    <source>
        <dbReference type="ARBA" id="ARBA00023136"/>
    </source>
</evidence>
<dbReference type="InterPro" id="IPR003400">
    <property type="entry name" value="ExbD"/>
</dbReference>
<evidence type="ECO:0000313" key="8">
    <source>
        <dbReference type="EMBL" id="GAL86775.1"/>
    </source>
</evidence>
<accession>A0A098LIL3</accession>
<evidence type="ECO:0000256" key="7">
    <source>
        <dbReference type="RuleBase" id="RU003879"/>
    </source>
</evidence>
<comment type="similarity">
    <text evidence="2 7">Belongs to the ExbD/TolR family.</text>
</comment>
<dbReference type="PANTHER" id="PTHR30558">
    <property type="entry name" value="EXBD MEMBRANE COMPONENT OF PMF-DRIVEN MACROMOLECULE IMPORT SYSTEM"/>
    <property type="match status" value="1"/>
</dbReference>
<comment type="caution">
    <text evidence="8">The sequence shown here is derived from an EMBL/GenBank/DDBJ whole genome shotgun (WGS) entry which is preliminary data.</text>
</comment>
<evidence type="ECO:0000256" key="2">
    <source>
        <dbReference type="ARBA" id="ARBA00005811"/>
    </source>
</evidence>
<keyword evidence="7" id="KW-0653">Protein transport</keyword>
<proteinExistence type="inferred from homology"/>
<reference evidence="8 9" key="1">
    <citation type="submission" date="2014-09" db="EMBL/GenBank/DDBJ databases">
        <title>Sporocytophaga myxococcoides PG-01 genome sequencing.</title>
        <authorList>
            <person name="Liu L."/>
            <person name="Gao P.J."/>
            <person name="Chen G.J."/>
            <person name="Wang L.S."/>
        </authorList>
    </citation>
    <scope>NUCLEOTIDE SEQUENCE [LARGE SCALE GENOMIC DNA]</scope>
    <source>
        <strain evidence="8 9">PG-01</strain>
    </source>
</reference>
<organism evidence="8 9">
    <name type="scientific">Sporocytophaga myxococcoides</name>
    <dbReference type="NCBI Taxonomy" id="153721"/>
    <lineage>
        <taxon>Bacteria</taxon>
        <taxon>Pseudomonadati</taxon>
        <taxon>Bacteroidota</taxon>
        <taxon>Cytophagia</taxon>
        <taxon>Cytophagales</taxon>
        <taxon>Cytophagaceae</taxon>
        <taxon>Sporocytophaga</taxon>
    </lineage>
</organism>
<evidence type="ECO:0000256" key="4">
    <source>
        <dbReference type="ARBA" id="ARBA00022692"/>
    </source>
</evidence>
<dbReference type="Pfam" id="PF02472">
    <property type="entry name" value="ExbD"/>
    <property type="match status" value="1"/>
</dbReference>
<dbReference type="GO" id="GO:0005886">
    <property type="term" value="C:plasma membrane"/>
    <property type="evidence" value="ECO:0007669"/>
    <property type="project" value="UniProtKB-SubCell"/>
</dbReference>
<keyword evidence="3" id="KW-1003">Cell membrane</keyword>
<dbReference type="EMBL" id="BBLT01000009">
    <property type="protein sequence ID" value="GAL86775.1"/>
    <property type="molecule type" value="Genomic_DNA"/>
</dbReference>
<keyword evidence="5" id="KW-1133">Transmembrane helix</keyword>
<dbReference type="GO" id="GO:0022857">
    <property type="term" value="F:transmembrane transporter activity"/>
    <property type="evidence" value="ECO:0007669"/>
    <property type="project" value="InterPro"/>
</dbReference>
<name>A0A098LIL3_9BACT</name>
<evidence type="ECO:0000256" key="5">
    <source>
        <dbReference type="ARBA" id="ARBA00022989"/>
    </source>
</evidence>
<dbReference type="STRING" id="153721.MYP_4005"/>
<dbReference type="Proteomes" id="UP000030185">
    <property type="component" value="Unassembled WGS sequence"/>
</dbReference>
<dbReference type="AlphaFoldDB" id="A0A098LIL3"/>
<comment type="subcellular location">
    <subcellularLocation>
        <location evidence="1">Cell membrane</location>
        <topology evidence="1">Single-pass membrane protein</topology>
    </subcellularLocation>
    <subcellularLocation>
        <location evidence="7">Cell membrane</location>
        <topology evidence="7">Single-pass type II membrane protein</topology>
    </subcellularLocation>
</comment>
<evidence type="ECO:0000256" key="3">
    <source>
        <dbReference type="ARBA" id="ARBA00022475"/>
    </source>
</evidence>
<protein>
    <submittedName>
        <fullName evidence="8">Biopolymer transport protein ExbD/TolR</fullName>
    </submittedName>
</protein>
<dbReference type="GO" id="GO:0015031">
    <property type="term" value="P:protein transport"/>
    <property type="evidence" value="ECO:0007669"/>
    <property type="project" value="UniProtKB-KW"/>
</dbReference>
<keyword evidence="4 7" id="KW-0812">Transmembrane</keyword>
<evidence type="ECO:0000256" key="1">
    <source>
        <dbReference type="ARBA" id="ARBA00004162"/>
    </source>
</evidence>
<keyword evidence="9" id="KW-1185">Reference proteome</keyword>
<dbReference type="eggNOG" id="COG0848">
    <property type="taxonomic scope" value="Bacteria"/>
</dbReference>
<keyword evidence="6" id="KW-0472">Membrane</keyword>
<gene>
    <name evidence="8" type="ORF">MYP_4005</name>
</gene>
<sequence>MSDILFFLLVFFLMLSTLASPDAIKVLLPQAKTGSAVPRQVVNLTVDKDSKIFIGKDEVNFDALKSQLEATTQRLENPTIVLKMDRTLEVQKLISIIDVTNQLKLPVVVASDKK</sequence>